<name>A0AAW2DSH0_9ROSI</name>
<evidence type="ECO:0008006" key="3">
    <source>
        <dbReference type="Google" id="ProtNLM"/>
    </source>
</evidence>
<accession>A0AAW2DSH0</accession>
<dbReference type="AlphaFoldDB" id="A0AAW2DSH0"/>
<proteinExistence type="predicted"/>
<comment type="caution">
    <text evidence="1">The sequence shown here is derived from an EMBL/GenBank/DDBJ whole genome shotgun (WGS) entry which is preliminary data.</text>
</comment>
<dbReference type="Proteomes" id="UP001459277">
    <property type="component" value="Unassembled WGS sequence"/>
</dbReference>
<organism evidence="1 2">
    <name type="scientific">Lithocarpus litseifolius</name>
    <dbReference type="NCBI Taxonomy" id="425828"/>
    <lineage>
        <taxon>Eukaryota</taxon>
        <taxon>Viridiplantae</taxon>
        <taxon>Streptophyta</taxon>
        <taxon>Embryophyta</taxon>
        <taxon>Tracheophyta</taxon>
        <taxon>Spermatophyta</taxon>
        <taxon>Magnoliopsida</taxon>
        <taxon>eudicotyledons</taxon>
        <taxon>Gunneridae</taxon>
        <taxon>Pentapetalae</taxon>
        <taxon>rosids</taxon>
        <taxon>fabids</taxon>
        <taxon>Fagales</taxon>
        <taxon>Fagaceae</taxon>
        <taxon>Lithocarpus</taxon>
    </lineage>
</organism>
<evidence type="ECO:0000313" key="1">
    <source>
        <dbReference type="EMBL" id="KAL0012488.1"/>
    </source>
</evidence>
<dbReference type="EMBL" id="JAZDWU010000002">
    <property type="protein sequence ID" value="KAL0012488.1"/>
    <property type="molecule type" value="Genomic_DNA"/>
</dbReference>
<evidence type="ECO:0000313" key="2">
    <source>
        <dbReference type="Proteomes" id="UP001459277"/>
    </source>
</evidence>
<protein>
    <recommendedName>
        <fullName evidence="3">Mitochondrial protein</fullName>
    </recommendedName>
</protein>
<keyword evidence="2" id="KW-1185">Reference proteome</keyword>
<gene>
    <name evidence="1" type="ORF">SO802_007596</name>
</gene>
<reference evidence="1 2" key="1">
    <citation type="submission" date="2024-01" db="EMBL/GenBank/DDBJ databases">
        <title>A telomere-to-telomere, gap-free genome of sweet tea (Lithocarpus litseifolius).</title>
        <authorList>
            <person name="Zhou J."/>
        </authorList>
    </citation>
    <scope>NUCLEOTIDE SEQUENCE [LARGE SCALE GENOMIC DNA]</scope>
    <source>
        <strain evidence="1">Zhou-2022a</strain>
        <tissue evidence="1">Leaf</tissue>
    </source>
</reference>
<sequence>MGFRDLHAFNLAMLAKQAWRLIHNTSSLFYRVYKSRYFPSCFFMEAEMGNNPSFVWRSLLESRDLIKAGSRWQVGDGKSIGVMSHVWLPNAPVFVNASTREMKVRELIDEDTR</sequence>